<protein>
    <submittedName>
        <fullName evidence="4">Uncharacterized protein</fullName>
    </submittedName>
</protein>
<organism evidence="4">
    <name type="scientific">Solanum lycopersicum</name>
    <name type="common">Tomato</name>
    <name type="synonym">Lycopersicon esculentum</name>
    <dbReference type="NCBI Taxonomy" id="4081"/>
    <lineage>
        <taxon>Eukaryota</taxon>
        <taxon>Viridiplantae</taxon>
        <taxon>Streptophyta</taxon>
        <taxon>Embryophyta</taxon>
        <taxon>Tracheophyta</taxon>
        <taxon>Spermatophyta</taxon>
        <taxon>Magnoliopsida</taxon>
        <taxon>eudicotyledons</taxon>
        <taxon>Gunneridae</taxon>
        <taxon>Pentapetalae</taxon>
        <taxon>asterids</taxon>
        <taxon>lamiids</taxon>
        <taxon>Solanales</taxon>
        <taxon>Solanaceae</taxon>
        <taxon>Solanoideae</taxon>
        <taxon>Solaneae</taxon>
        <taxon>Solanum</taxon>
        <taxon>Solanum subgen. Lycopersicon</taxon>
    </lineage>
</organism>
<dbReference type="InterPro" id="IPR036419">
    <property type="entry name" value="Ribosomal_S3_C_sf"/>
</dbReference>
<name>A0A3Q7FIT8_SOLLC</name>
<dbReference type="SUPFAM" id="SSF54821">
    <property type="entry name" value="Ribosomal protein S3 C-terminal domain"/>
    <property type="match status" value="1"/>
</dbReference>
<evidence type="ECO:0000256" key="2">
    <source>
        <dbReference type="ARBA" id="ARBA00022980"/>
    </source>
</evidence>
<accession>A0A3Q7FIT8</accession>
<keyword evidence="5" id="KW-1185">Reference proteome</keyword>
<dbReference type="PANTHER" id="PTHR35928">
    <property type="entry name" value="RIBOSOMAL PROTEIN S3, MITOCHONDRIAL"/>
    <property type="match status" value="1"/>
</dbReference>
<reference evidence="4" key="1">
    <citation type="journal article" date="2012" name="Nature">
        <title>The tomato genome sequence provides insights into fleshy fruit evolution.</title>
        <authorList>
            <consortium name="Tomato Genome Consortium"/>
        </authorList>
    </citation>
    <scope>NUCLEOTIDE SEQUENCE [LARGE SCALE GENOMIC DNA]</scope>
    <source>
        <strain evidence="4">cv. Heinz 1706</strain>
    </source>
</reference>
<dbReference type="InterPro" id="IPR044954">
    <property type="entry name" value="Ribosomal_uS3m_plant"/>
</dbReference>
<keyword evidence="3" id="KW-0687">Ribonucleoprotein</keyword>
<dbReference type="Gramene" id="Solyc03g063770.2.1">
    <property type="protein sequence ID" value="Solyc03g063770.2.1"/>
    <property type="gene ID" value="Solyc03g063770.2"/>
</dbReference>
<dbReference type="GO" id="GO:0005840">
    <property type="term" value="C:ribosome"/>
    <property type="evidence" value="ECO:0007669"/>
    <property type="project" value="UniProtKB-KW"/>
</dbReference>
<comment type="similarity">
    <text evidence="1">Belongs to the universal ribosomal protein uS3 family.</text>
</comment>
<dbReference type="AlphaFoldDB" id="A0A3Q7FIT8"/>
<keyword evidence="2" id="KW-0689">Ribosomal protein</keyword>
<sequence>FSLQNVYELALLPPPYKFCDDREKQNEISIWPKNNQGYGYHDRSPSIKKNIFKSLHVSGAFKHSKYPGIENDIAFLIENDDSFRKTKLFFFFPKKSRSDRPTCHLLKRTLPAVRPSLNYSVMQYLLNTKKKIHYDPVVVLKKFVALSNTFLHRFFLESSTSEKKYLAEAKTRVTHFIRQVNDLRFTGITKTTISLFPFFGTTYFFQGWGWGCPGTTPRSIKEKMLEPHGRIDKGNKDDDRDHTEKQKNFVLSSSGGYSICNEKGVEGIRICFSGGLEGLKIARTEYGKYGKTSHNVFNQKIDYNHVEVSTC</sequence>
<dbReference type="EnsemblPlants" id="Solyc03g063770.2.1">
    <property type="protein sequence ID" value="Solyc03g063770.2.1"/>
    <property type="gene ID" value="Solyc03g063770.2"/>
</dbReference>
<dbReference type="PANTHER" id="PTHR35928:SF2">
    <property type="entry name" value="SMALL RIBOSOMAL SUBUNIT PROTEIN US3M"/>
    <property type="match status" value="1"/>
</dbReference>
<evidence type="ECO:0000313" key="5">
    <source>
        <dbReference type="Proteomes" id="UP000004994"/>
    </source>
</evidence>
<dbReference type="Proteomes" id="UP000004994">
    <property type="component" value="Chromosome 3"/>
</dbReference>
<dbReference type="InParanoid" id="A0A3Q7FIT8"/>
<evidence type="ECO:0000256" key="3">
    <source>
        <dbReference type="ARBA" id="ARBA00023274"/>
    </source>
</evidence>
<proteinExistence type="inferred from homology"/>
<evidence type="ECO:0000313" key="4">
    <source>
        <dbReference type="EnsemblPlants" id="Solyc03g063770.2.1"/>
    </source>
</evidence>
<dbReference type="GO" id="GO:1990904">
    <property type="term" value="C:ribonucleoprotein complex"/>
    <property type="evidence" value="ECO:0007669"/>
    <property type="project" value="UniProtKB-KW"/>
</dbReference>
<dbReference type="Gene3D" id="3.30.1140.32">
    <property type="entry name" value="Ribosomal protein S3, C-terminal domain"/>
    <property type="match status" value="1"/>
</dbReference>
<evidence type="ECO:0000256" key="1">
    <source>
        <dbReference type="ARBA" id="ARBA00010761"/>
    </source>
</evidence>
<dbReference type="PaxDb" id="4081-Solyc03g063770.1.1"/>
<reference evidence="4" key="2">
    <citation type="submission" date="2019-01" db="UniProtKB">
        <authorList>
            <consortium name="EnsemblPlants"/>
        </authorList>
    </citation>
    <scope>IDENTIFICATION</scope>
    <source>
        <strain evidence="4">cv. Heinz 1706</strain>
    </source>
</reference>